<dbReference type="EMBL" id="LJSG01000013">
    <property type="protein sequence ID" value="KPP91856.1"/>
    <property type="molecule type" value="Genomic_DNA"/>
</dbReference>
<dbReference type="GO" id="GO:0009416">
    <property type="term" value="P:response to light stimulus"/>
    <property type="evidence" value="ECO:0007669"/>
    <property type="project" value="TreeGrafter"/>
</dbReference>
<evidence type="ECO:0000313" key="10">
    <source>
        <dbReference type="Proteomes" id="UP000050413"/>
    </source>
</evidence>
<dbReference type="PATRIC" id="fig|1666912.4.peg.1488"/>
<dbReference type="InterPro" id="IPR005101">
    <property type="entry name" value="Cryptochr/Photolyase_FAD-bd"/>
</dbReference>
<keyword evidence="3 4" id="KW-0274">FAD</keyword>
<evidence type="ECO:0000313" key="11">
    <source>
        <dbReference type="Proteomes" id="UP000182045"/>
    </source>
</evidence>
<dbReference type="InterPro" id="IPR002081">
    <property type="entry name" value="Cryptochrome/DNA_photolyase_1"/>
</dbReference>
<dbReference type="InterPro" id="IPR036155">
    <property type="entry name" value="Crypto/Photolyase_N_sf"/>
</dbReference>
<comment type="similarity">
    <text evidence="5">Belongs to the DNA photolyase family.</text>
</comment>
<dbReference type="Pfam" id="PF03441">
    <property type="entry name" value="FAD_binding_7"/>
    <property type="match status" value="1"/>
</dbReference>
<dbReference type="InterPro" id="IPR036134">
    <property type="entry name" value="Crypto/Photolyase_FAD-like_sf"/>
</dbReference>
<evidence type="ECO:0000256" key="6">
    <source>
        <dbReference type="SAM" id="MobiDB-lite"/>
    </source>
</evidence>
<comment type="cofactor">
    <cofactor evidence="1">
        <name>(6R)-5,10-methylene-5,6,7,8-tetrahydrofolate</name>
        <dbReference type="ChEBI" id="CHEBI:15636"/>
    </cofactor>
</comment>
<dbReference type="GO" id="GO:0071949">
    <property type="term" value="F:FAD binding"/>
    <property type="evidence" value="ECO:0007669"/>
    <property type="project" value="TreeGrafter"/>
</dbReference>
<dbReference type="Gene3D" id="1.25.40.80">
    <property type="match status" value="1"/>
</dbReference>
<dbReference type="Pfam" id="PF00875">
    <property type="entry name" value="DNA_photolyase"/>
    <property type="match status" value="1"/>
</dbReference>
<dbReference type="SUPFAM" id="SSF48173">
    <property type="entry name" value="Cryptochrome/photolyase FAD-binding domain"/>
    <property type="match status" value="1"/>
</dbReference>
<dbReference type="AlphaFoldDB" id="A0A0P7YNB4"/>
<dbReference type="GO" id="GO:0003904">
    <property type="term" value="F:deoxyribodipyrimidine photo-lyase activity"/>
    <property type="evidence" value="ECO:0007669"/>
    <property type="project" value="UniProtKB-EC"/>
</dbReference>
<feature type="region of interest" description="Disordered" evidence="6">
    <location>
        <begin position="472"/>
        <end position="504"/>
    </location>
</feature>
<reference evidence="8 11" key="2">
    <citation type="submission" date="2016-01" db="EMBL/GenBank/DDBJ databases">
        <authorList>
            <person name="Varghese N."/>
        </authorList>
    </citation>
    <scope>NUCLEOTIDE SEQUENCE [LARGE SCALE GENOMIC DNA]</scope>
    <source>
        <strain evidence="8 11">HL-91</strain>
    </source>
</reference>
<dbReference type="Proteomes" id="UP000182045">
    <property type="component" value="Unassembled WGS sequence"/>
</dbReference>
<comment type="cofactor">
    <cofactor evidence="4">
        <name>FAD</name>
        <dbReference type="ChEBI" id="CHEBI:57692"/>
    </cofactor>
    <text evidence="4">Binds 1 FAD per subunit.</text>
</comment>
<comment type="caution">
    <text evidence="9">The sequence shown here is derived from an EMBL/GenBank/DDBJ whole genome shotgun (WGS) entry which is preliminary data.</text>
</comment>
<accession>A0A0P7YNB4</accession>
<dbReference type="Gene3D" id="1.10.579.10">
    <property type="entry name" value="DNA Cyclobutane Dipyrimidine Photolyase, subunit A, domain 3"/>
    <property type="match status" value="1"/>
</dbReference>
<reference evidence="9 10" key="1">
    <citation type="submission" date="2015-09" db="EMBL/GenBank/DDBJ databases">
        <title>Identification and resolution of microdiversity through metagenomic sequencing of parallel consortia.</title>
        <authorList>
            <person name="Nelson W.C."/>
            <person name="Romine M.F."/>
            <person name="Lindemann S.R."/>
        </authorList>
    </citation>
    <scope>NUCLEOTIDE SEQUENCE [LARGE SCALE GENOMIC DNA]</scope>
    <source>
        <strain evidence="9">HL-91</strain>
    </source>
</reference>
<keyword evidence="2 4" id="KW-0285">Flavoprotein</keyword>
<keyword evidence="9" id="KW-0456">Lyase</keyword>
<dbReference type="PROSITE" id="PS51645">
    <property type="entry name" value="PHR_CRY_ALPHA_BETA"/>
    <property type="match status" value="1"/>
</dbReference>
<feature type="binding site" evidence="4">
    <location>
        <position position="262"/>
    </location>
    <ligand>
        <name>FAD</name>
        <dbReference type="ChEBI" id="CHEBI:57692"/>
    </ligand>
</feature>
<proteinExistence type="inferred from homology"/>
<sequence length="504" mass="55935">MSAPVLLWFKRDLRITDHPALALAGARVLPVYVIEPEYWALPDTSARQWAFTAEALDSLRAELAALGQPLIIRKGDAVAELARLCRRFKIAHMVSHEETGNAWTFARDRRVAAWARGAGVDWQEVPQSAVVRRLASRDGWQAARNRFIRAGAADAPPALAPVCTADLPERIPDARALGLAPDPCAHRQRGNHKAARATLDSFLSTRADGYRAKMSSPLTAERACSRLSPYLALGVLSVREVELARQATPVDRPGWKASMTSFAKRLAWRDHFVQKLEDEPQLEHRCLHPAHEGLRDSDAALLHAWAEGQTGVPFVDACMRYLTATGWLNFRMRAMLMSFASYHLWLDWRDTGAVLARRFTDYEPGIHWSQVQMQSGTTGINTLRIYNPVKQGHDQDPEGRFIRAWVPELKAIAPAHLHAPWTAPNAGAVLGTRYPEPVVDLVQAARRARDVMWGMRKDAGFDKAARAIVVKHASRAGGTDRSSAGAKRAATRKRPDPAQLSLDL</sequence>
<dbReference type="RefSeq" id="WP_072246491.1">
    <property type="nucleotide sequence ID" value="NZ_FBYC01000004.1"/>
</dbReference>
<dbReference type="InterPro" id="IPR006050">
    <property type="entry name" value="DNA_photolyase_N"/>
</dbReference>
<evidence type="ECO:0000256" key="5">
    <source>
        <dbReference type="RuleBase" id="RU004182"/>
    </source>
</evidence>
<keyword evidence="5" id="KW-0157">Chromophore</keyword>
<evidence type="ECO:0000256" key="2">
    <source>
        <dbReference type="ARBA" id="ARBA00022630"/>
    </source>
</evidence>
<dbReference type="GO" id="GO:0003677">
    <property type="term" value="F:DNA binding"/>
    <property type="evidence" value="ECO:0007669"/>
    <property type="project" value="TreeGrafter"/>
</dbReference>
<dbReference type="OrthoDB" id="9772484at2"/>
<dbReference type="EMBL" id="FBYC01000004">
    <property type="protein sequence ID" value="CUX82400.1"/>
    <property type="molecule type" value="Genomic_DNA"/>
</dbReference>
<keyword evidence="11" id="KW-1185">Reference proteome</keyword>
<dbReference type="Proteomes" id="UP000050413">
    <property type="component" value="Unassembled WGS sequence"/>
</dbReference>
<protein>
    <submittedName>
        <fullName evidence="8 9">Deoxyribodipyrimidine photo-lyase</fullName>
        <ecNumber evidence="9">4.1.99.3</ecNumber>
    </submittedName>
</protein>
<organism evidence="9 10">
    <name type="scientific">Roseibaca calidilacus</name>
    <dbReference type="NCBI Taxonomy" id="1666912"/>
    <lineage>
        <taxon>Bacteria</taxon>
        <taxon>Pseudomonadati</taxon>
        <taxon>Pseudomonadota</taxon>
        <taxon>Alphaproteobacteria</taxon>
        <taxon>Rhodobacterales</taxon>
        <taxon>Paracoccaceae</taxon>
        <taxon>Roseinatronobacter</taxon>
    </lineage>
</organism>
<dbReference type="PANTHER" id="PTHR11455:SF9">
    <property type="entry name" value="CRYPTOCHROME CIRCADIAN CLOCK 5 ISOFORM X1"/>
    <property type="match status" value="1"/>
</dbReference>
<name>A0A0P7YNB4_9RHOB</name>
<evidence type="ECO:0000256" key="1">
    <source>
        <dbReference type="ARBA" id="ARBA00001932"/>
    </source>
</evidence>
<feature type="binding site" evidence="4">
    <location>
        <position position="210"/>
    </location>
    <ligand>
        <name>FAD</name>
        <dbReference type="ChEBI" id="CHEBI:57692"/>
    </ligand>
</feature>
<gene>
    <name evidence="9" type="primary">phrB</name>
    <name evidence="8" type="ORF">Ga0058931_2352</name>
    <name evidence="9" type="ORF">HLUCCA05_01695</name>
</gene>
<dbReference type="Gene3D" id="3.40.50.620">
    <property type="entry name" value="HUPs"/>
    <property type="match status" value="1"/>
</dbReference>
<dbReference type="PANTHER" id="PTHR11455">
    <property type="entry name" value="CRYPTOCHROME"/>
    <property type="match status" value="1"/>
</dbReference>
<dbReference type="PRINTS" id="PR00147">
    <property type="entry name" value="DNAPHOTLYASE"/>
</dbReference>
<feature type="domain" description="Photolyase/cryptochrome alpha/beta" evidence="7">
    <location>
        <begin position="3"/>
        <end position="130"/>
    </location>
</feature>
<evidence type="ECO:0000256" key="3">
    <source>
        <dbReference type="ARBA" id="ARBA00022827"/>
    </source>
</evidence>
<evidence type="ECO:0000313" key="8">
    <source>
        <dbReference type="EMBL" id="CUX82400.1"/>
    </source>
</evidence>
<dbReference type="SUPFAM" id="SSF52425">
    <property type="entry name" value="Cryptochrome/photolyase, N-terminal domain"/>
    <property type="match status" value="1"/>
</dbReference>
<dbReference type="EC" id="4.1.99.3" evidence="9"/>
<dbReference type="InterPro" id="IPR014729">
    <property type="entry name" value="Rossmann-like_a/b/a_fold"/>
</dbReference>
<evidence type="ECO:0000256" key="4">
    <source>
        <dbReference type="PIRSR" id="PIRSR602081-1"/>
    </source>
</evidence>
<evidence type="ECO:0000259" key="7">
    <source>
        <dbReference type="PROSITE" id="PS51645"/>
    </source>
</evidence>
<dbReference type="STRING" id="1666912.Ga0058931_2352"/>
<evidence type="ECO:0000313" key="9">
    <source>
        <dbReference type="EMBL" id="KPP91856.1"/>
    </source>
</evidence>